<organism evidence="3 4">
    <name type="scientific">Littorina saxatilis</name>
    <dbReference type="NCBI Taxonomy" id="31220"/>
    <lineage>
        <taxon>Eukaryota</taxon>
        <taxon>Metazoa</taxon>
        <taxon>Spiralia</taxon>
        <taxon>Lophotrochozoa</taxon>
        <taxon>Mollusca</taxon>
        <taxon>Gastropoda</taxon>
        <taxon>Caenogastropoda</taxon>
        <taxon>Littorinimorpha</taxon>
        <taxon>Littorinoidea</taxon>
        <taxon>Littorinidae</taxon>
        <taxon>Littorina</taxon>
    </lineage>
</organism>
<dbReference type="EMBL" id="JBAMIC010000007">
    <property type="protein sequence ID" value="KAK7105895.1"/>
    <property type="molecule type" value="Genomic_DNA"/>
</dbReference>
<dbReference type="Pfam" id="PF13895">
    <property type="entry name" value="Ig_2"/>
    <property type="match status" value="1"/>
</dbReference>
<feature type="domain" description="Ig-like" evidence="2">
    <location>
        <begin position="333"/>
        <end position="421"/>
    </location>
</feature>
<dbReference type="InterPro" id="IPR007110">
    <property type="entry name" value="Ig-like_dom"/>
</dbReference>
<sequence length="525" mass="56617">MAVLKEALLPCCVWLMLLFVRCSALTLSPCVNDGNVRVAEVERGKTSSFTCRDFPAANTVQWIFLGEDGRLEFSAGKCPPIPDSCQVGVVSPTFTASRSATESVMTVDPSQREYLVREGTLRCGNSTGTDNTCRMDLTTPAVVSACSVKFERVGTDWQTTGRCDISSAAYSSRGRYICRWYRQKVSSAKEQIKQAGYTPSSRVCNFTEALPTAVGVYTYSVTVNPGDVSMEASFTGEHPSAPTMTGCSADDYIAENTAVSCTCRTVNVGQPAGRLVWFRGVDSVKFGNYGDDTLTVSHTLTRADHDVTQFRCVVDWATNVQGESRTFKVGYKPERLSFKLGSGSQTEVTVKENNTVLLTCEADSRPVADMTVVRQGGLEVNSSQSPLTFPLTASCTDTGTYLCSASNVIGQADTSVSAKLYVECKPRIALTEPALEVNYTNQLTGLDFDVMAYPAPTSFSSFKYLGPDGTDPASETINITLTITCQLKPGALYISTCTLTVHIMTSPAAAGFYTVTLFNTEGSLT</sequence>
<keyword evidence="1" id="KW-0732">Signal</keyword>
<comment type="caution">
    <text evidence="3">The sequence shown here is derived from an EMBL/GenBank/DDBJ whole genome shotgun (WGS) entry which is preliminary data.</text>
</comment>
<dbReference type="SMART" id="SM00408">
    <property type="entry name" value="IGc2"/>
    <property type="match status" value="1"/>
</dbReference>
<name>A0AAN9BM80_9CAEN</name>
<reference evidence="3 4" key="1">
    <citation type="submission" date="2024-02" db="EMBL/GenBank/DDBJ databases">
        <title>Chromosome-scale genome assembly of the rough periwinkle Littorina saxatilis.</title>
        <authorList>
            <person name="De Jode A."/>
            <person name="Faria R."/>
            <person name="Formenti G."/>
            <person name="Sims Y."/>
            <person name="Smith T.P."/>
            <person name="Tracey A."/>
            <person name="Wood J.M.D."/>
            <person name="Zagrodzka Z.B."/>
            <person name="Johannesson K."/>
            <person name="Butlin R.K."/>
            <person name="Leder E.H."/>
        </authorList>
    </citation>
    <scope>NUCLEOTIDE SEQUENCE [LARGE SCALE GENOMIC DNA]</scope>
    <source>
        <strain evidence="3">Snail1</strain>
        <tissue evidence="3">Muscle</tissue>
    </source>
</reference>
<feature type="chain" id="PRO_5042972311" description="Ig-like domain-containing protein" evidence="1">
    <location>
        <begin position="25"/>
        <end position="525"/>
    </location>
</feature>
<dbReference type="AlphaFoldDB" id="A0AAN9BM80"/>
<feature type="domain" description="Ig-like" evidence="2">
    <location>
        <begin position="239"/>
        <end position="328"/>
    </location>
</feature>
<evidence type="ECO:0000259" key="2">
    <source>
        <dbReference type="PROSITE" id="PS50835"/>
    </source>
</evidence>
<dbReference type="PROSITE" id="PS50835">
    <property type="entry name" value="IG_LIKE"/>
    <property type="match status" value="2"/>
</dbReference>
<dbReference type="InterPro" id="IPR003599">
    <property type="entry name" value="Ig_sub"/>
</dbReference>
<dbReference type="SUPFAM" id="SSF48726">
    <property type="entry name" value="Immunoglobulin"/>
    <property type="match status" value="1"/>
</dbReference>
<dbReference type="PANTHER" id="PTHR45889:SF8">
    <property type="entry name" value="IG-LIKE DOMAIN-CONTAINING PROTEIN"/>
    <property type="match status" value="1"/>
</dbReference>
<feature type="signal peptide" evidence="1">
    <location>
        <begin position="1"/>
        <end position="24"/>
    </location>
</feature>
<accession>A0AAN9BM80</accession>
<dbReference type="Gene3D" id="2.60.40.10">
    <property type="entry name" value="Immunoglobulins"/>
    <property type="match status" value="1"/>
</dbReference>
<dbReference type="InterPro" id="IPR003598">
    <property type="entry name" value="Ig_sub2"/>
</dbReference>
<evidence type="ECO:0000256" key="1">
    <source>
        <dbReference type="SAM" id="SignalP"/>
    </source>
</evidence>
<dbReference type="InterPro" id="IPR036179">
    <property type="entry name" value="Ig-like_dom_sf"/>
</dbReference>
<dbReference type="PANTHER" id="PTHR45889">
    <property type="entry name" value="IG-LIKE DOMAIN-CONTAINING PROTEIN"/>
    <property type="match status" value="1"/>
</dbReference>
<dbReference type="Proteomes" id="UP001374579">
    <property type="component" value="Unassembled WGS sequence"/>
</dbReference>
<gene>
    <name evidence="3" type="ORF">V1264_017216</name>
</gene>
<dbReference type="InterPro" id="IPR013783">
    <property type="entry name" value="Ig-like_fold"/>
</dbReference>
<evidence type="ECO:0000313" key="3">
    <source>
        <dbReference type="EMBL" id="KAK7105895.1"/>
    </source>
</evidence>
<protein>
    <recommendedName>
        <fullName evidence="2">Ig-like domain-containing protein</fullName>
    </recommendedName>
</protein>
<keyword evidence="4" id="KW-1185">Reference proteome</keyword>
<dbReference type="SMART" id="SM00409">
    <property type="entry name" value="IG"/>
    <property type="match status" value="1"/>
</dbReference>
<proteinExistence type="predicted"/>
<evidence type="ECO:0000313" key="4">
    <source>
        <dbReference type="Proteomes" id="UP001374579"/>
    </source>
</evidence>